<feature type="compositionally biased region" description="Polar residues" evidence="1">
    <location>
        <begin position="254"/>
        <end position="263"/>
    </location>
</feature>
<evidence type="ECO:0000256" key="1">
    <source>
        <dbReference type="SAM" id="MobiDB-lite"/>
    </source>
</evidence>
<dbReference type="OrthoDB" id="9783818at2"/>
<dbReference type="STRING" id="1075417.SAMN05421823_103408"/>
<keyword evidence="4" id="KW-1185">Reference proteome</keyword>
<reference evidence="3 4" key="1">
    <citation type="submission" date="2016-10" db="EMBL/GenBank/DDBJ databases">
        <authorList>
            <person name="de Groot N.N."/>
        </authorList>
    </citation>
    <scope>NUCLEOTIDE SEQUENCE [LARGE SCALE GENOMIC DNA]</scope>
    <source>
        <strain evidence="3 4">DSM 25186</strain>
    </source>
</reference>
<dbReference type="RefSeq" id="WP_089681410.1">
    <property type="nucleotide sequence ID" value="NZ_FNFO01000003.1"/>
</dbReference>
<proteinExistence type="predicted"/>
<evidence type="ECO:0000259" key="2">
    <source>
        <dbReference type="PROSITE" id="PS50234"/>
    </source>
</evidence>
<dbReference type="Proteomes" id="UP000198510">
    <property type="component" value="Unassembled WGS sequence"/>
</dbReference>
<feature type="domain" description="VWFA" evidence="2">
    <location>
        <begin position="65"/>
        <end position="247"/>
    </location>
</feature>
<name>A0A1G9EB45_9BACT</name>
<dbReference type="CDD" id="cd00198">
    <property type="entry name" value="vWFA"/>
    <property type="match status" value="1"/>
</dbReference>
<evidence type="ECO:0000313" key="4">
    <source>
        <dbReference type="Proteomes" id="UP000198510"/>
    </source>
</evidence>
<gene>
    <name evidence="3" type="ORF">SAMN05421823_103408</name>
</gene>
<dbReference type="SMART" id="SM00327">
    <property type="entry name" value="VWA"/>
    <property type="match status" value="1"/>
</dbReference>
<dbReference type="InterPro" id="IPR036465">
    <property type="entry name" value="vWFA_dom_sf"/>
</dbReference>
<dbReference type="AlphaFoldDB" id="A0A1G9EB45"/>
<evidence type="ECO:0000313" key="3">
    <source>
        <dbReference type="EMBL" id="SDK73334.1"/>
    </source>
</evidence>
<feature type="region of interest" description="Disordered" evidence="1">
    <location>
        <begin position="239"/>
        <end position="263"/>
    </location>
</feature>
<dbReference type="Pfam" id="PF00092">
    <property type="entry name" value="VWA"/>
    <property type="match status" value="1"/>
</dbReference>
<dbReference type="InterPro" id="IPR002035">
    <property type="entry name" value="VWF_A"/>
</dbReference>
<sequence>MRVIFKIFFVLLAIRLFTCEGKVKRDVAEFGRDFVPKPKVEEVSGEDLSEETPPPTDASPLLAANYYFIFDGSENMEERCAGQEKLRSAQRAAQELIEQVPDDANMGLLVFDDHRDRGEAFTEPVALGPDNRKKMNRALRRIDADGNSSLREAIYQGVNQLEEQSKKQQGYGEYHLVIITDGQDIGLEDAARYAVEKGIAIHTVGLCIDREHPLRTYALSFQNANERTDFTLTPEAERVEPETFEPIDTKTLVAETQTPATAE</sequence>
<accession>A0A1G9EB45</accession>
<dbReference type="EMBL" id="FNFO01000003">
    <property type="protein sequence ID" value="SDK73334.1"/>
    <property type="molecule type" value="Genomic_DNA"/>
</dbReference>
<dbReference type="SUPFAM" id="SSF53300">
    <property type="entry name" value="vWA-like"/>
    <property type="match status" value="1"/>
</dbReference>
<dbReference type="Gene3D" id="3.40.50.410">
    <property type="entry name" value="von Willebrand factor, type A domain"/>
    <property type="match status" value="1"/>
</dbReference>
<organism evidence="3 4">
    <name type="scientific">Catalinimonas alkaloidigena</name>
    <dbReference type="NCBI Taxonomy" id="1075417"/>
    <lineage>
        <taxon>Bacteria</taxon>
        <taxon>Pseudomonadati</taxon>
        <taxon>Bacteroidota</taxon>
        <taxon>Cytophagia</taxon>
        <taxon>Cytophagales</taxon>
        <taxon>Catalimonadaceae</taxon>
        <taxon>Catalinimonas</taxon>
    </lineage>
</organism>
<protein>
    <submittedName>
        <fullName evidence="3">von Willebrand factor type A domain-containing protein</fullName>
    </submittedName>
</protein>
<dbReference type="PROSITE" id="PS50234">
    <property type="entry name" value="VWFA"/>
    <property type="match status" value="1"/>
</dbReference>